<dbReference type="InterPro" id="IPR038695">
    <property type="entry name" value="Saro_0823-like_sf"/>
</dbReference>
<evidence type="ECO:0000313" key="2">
    <source>
        <dbReference type="EMBL" id="KKM68632.1"/>
    </source>
</evidence>
<reference evidence="2" key="1">
    <citation type="journal article" date="2015" name="Nature">
        <title>Complex archaea that bridge the gap between prokaryotes and eukaryotes.</title>
        <authorList>
            <person name="Spang A."/>
            <person name="Saw J.H."/>
            <person name="Jorgensen S.L."/>
            <person name="Zaremba-Niedzwiedzka K."/>
            <person name="Martijn J."/>
            <person name="Lind A.E."/>
            <person name="van Eijk R."/>
            <person name="Schleper C."/>
            <person name="Guy L."/>
            <person name="Ettema T.J."/>
        </authorList>
    </citation>
    <scope>NUCLEOTIDE SEQUENCE</scope>
</reference>
<proteinExistence type="predicted"/>
<sequence length="495" mass="56096">MSNLFEIVLGFIDPTGIQPFEETTEVPDTETNEAKESKEKQLRDQDERATRQQLLFNQEKINYLRQSAELQPTNETNFEDLERQEEKNDAELENQTKQDMLNKMTQQQQQTQVQNTLTMQTMANCWVRAERADAKIIFNKNAAIHCDVAVTPRQQASGLQAYEGLDIDRGLWFPQNSKRIASFHMGNVQFPIDIIFIDDNKVAKVIDNVRPGQFGSWACSCTDVIEVNGNWAVVNNINPGDFVETPTNKIASASNSYDPLRALTQASDDDENWEEELFDTFPFLRQAQENRQVKPDSHQRTPGEVETRNPLDRFIDHDLGSESSPFGDRDRGKADPFGGLANPSNNEISTGTSGTHWDKTLGADPELSGNKFLTPAEEDSFGLKAPVRTGSFEDFSGLDQDNLERLMNGSIILLSRNPLEWGPSSDSEYSKEALITDLDIDDWITSLDWVEDDKNKLRTISNTDNYKKLLGRVLQDTISGIRGFEIKESNLHLYR</sequence>
<dbReference type="EMBL" id="LAZR01010134">
    <property type="protein sequence ID" value="KKM68632.1"/>
    <property type="molecule type" value="Genomic_DNA"/>
</dbReference>
<dbReference type="Gene3D" id="2.60.120.1140">
    <property type="entry name" value="Protein of unknown function DUF192"/>
    <property type="match status" value="1"/>
</dbReference>
<feature type="region of interest" description="Disordered" evidence="1">
    <location>
        <begin position="315"/>
        <end position="352"/>
    </location>
</feature>
<gene>
    <name evidence="2" type="ORF">LCGC14_1458960</name>
</gene>
<dbReference type="InterPro" id="IPR003795">
    <property type="entry name" value="DUF192"/>
</dbReference>
<feature type="compositionally biased region" description="Polar residues" evidence="1">
    <location>
        <begin position="342"/>
        <end position="352"/>
    </location>
</feature>
<dbReference type="Pfam" id="PF02643">
    <property type="entry name" value="DUF192"/>
    <property type="match status" value="1"/>
</dbReference>
<comment type="caution">
    <text evidence="2">The sequence shown here is derived from an EMBL/GenBank/DDBJ whole genome shotgun (WGS) entry which is preliminary data.</text>
</comment>
<dbReference type="AlphaFoldDB" id="A0A0F9MHM4"/>
<protein>
    <recommendedName>
        <fullName evidence="3">DUF192 domain-containing protein</fullName>
    </recommendedName>
</protein>
<organism evidence="2">
    <name type="scientific">marine sediment metagenome</name>
    <dbReference type="NCBI Taxonomy" id="412755"/>
    <lineage>
        <taxon>unclassified sequences</taxon>
        <taxon>metagenomes</taxon>
        <taxon>ecological metagenomes</taxon>
    </lineage>
</organism>
<feature type="compositionally biased region" description="Basic and acidic residues" evidence="1">
    <location>
        <begin position="80"/>
        <end position="91"/>
    </location>
</feature>
<feature type="region of interest" description="Disordered" evidence="1">
    <location>
        <begin position="69"/>
        <end position="91"/>
    </location>
</feature>
<evidence type="ECO:0000256" key="1">
    <source>
        <dbReference type="SAM" id="MobiDB-lite"/>
    </source>
</evidence>
<name>A0A0F9MHM4_9ZZZZ</name>
<feature type="compositionally biased region" description="Basic and acidic residues" evidence="1">
    <location>
        <begin position="32"/>
        <end position="48"/>
    </location>
</feature>
<accession>A0A0F9MHM4</accession>
<feature type="region of interest" description="Disordered" evidence="1">
    <location>
        <begin position="18"/>
        <end position="48"/>
    </location>
</feature>
<dbReference type="PANTHER" id="PTHR37953">
    <property type="entry name" value="UPF0127 PROTEIN MJ1496"/>
    <property type="match status" value="1"/>
</dbReference>
<dbReference type="PANTHER" id="PTHR37953:SF1">
    <property type="entry name" value="UPF0127 PROTEIN MJ1496"/>
    <property type="match status" value="1"/>
</dbReference>
<evidence type="ECO:0008006" key="3">
    <source>
        <dbReference type="Google" id="ProtNLM"/>
    </source>
</evidence>
<feature type="compositionally biased region" description="Acidic residues" evidence="1">
    <location>
        <begin position="22"/>
        <end position="31"/>
    </location>
</feature>